<dbReference type="GO" id="GO:0006303">
    <property type="term" value="P:double-strand break repair via nonhomologous end joining"/>
    <property type="evidence" value="ECO:0007669"/>
    <property type="project" value="TreeGrafter"/>
</dbReference>
<evidence type="ECO:0000313" key="3">
    <source>
        <dbReference type="Proteomes" id="UP000886998"/>
    </source>
</evidence>
<proteinExistence type="predicted"/>
<dbReference type="InterPro" id="IPR036388">
    <property type="entry name" value="WH-like_DNA-bd_sf"/>
</dbReference>
<dbReference type="GO" id="GO:0003690">
    <property type="term" value="F:double-stranded DNA binding"/>
    <property type="evidence" value="ECO:0007669"/>
    <property type="project" value="TreeGrafter"/>
</dbReference>
<sequence>MDVSKELVRGCLLYDFKVGLLAAASNCRICQAFGDSAVNERTARHWFQKFRSGDLSLCDKARTGRPQALDDGALQAAIKEDSSQTCGELARQFNTSSETVRLHLHHLGKTLRLSKWVPQTLLEVHKQQRVAACLSLLSRNHSAFIFNRVLTSDEKWVLYDTPNCSKHWLSPQDTVPHSARPPMHPRKIMLCVWCTCRQVVHY</sequence>
<comment type="caution">
    <text evidence="2">The sequence shown here is derived from an EMBL/GenBank/DDBJ whole genome shotgun (WGS) entry which is preliminary data.</text>
</comment>
<dbReference type="Pfam" id="PF01359">
    <property type="entry name" value="Transposase_1"/>
    <property type="match status" value="1"/>
</dbReference>
<dbReference type="AlphaFoldDB" id="A0A8X6IJ43"/>
<dbReference type="GO" id="GO:0042800">
    <property type="term" value="F:histone H3K4 methyltransferase activity"/>
    <property type="evidence" value="ECO:0007669"/>
    <property type="project" value="TreeGrafter"/>
</dbReference>
<dbReference type="InterPro" id="IPR052709">
    <property type="entry name" value="Transposase-MT_Hybrid"/>
</dbReference>
<keyword evidence="3" id="KW-1185">Reference proteome</keyword>
<dbReference type="GO" id="GO:0003697">
    <property type="term" value="F:single-stranded DNA binding"/>
    <property type="evidence" value="ECO:0007669"/>
    <property type="project" value="TreeGrafter"/>
</dbReference>
<dbReference type="Gene3D" id="1.10.10.1450">
    <property type="match status" value="1"/>
</dbReference>
<dbReference type="GO" id="GO:0015074">
    <property type="term" value="P:DNA integration"/>
    <property type="evidence" value="ECO:0007669"/>
    <property type="project" value="TreeGrafter"/>
</dbReference>
<dbReference type="GO" id="GO:0000793">
    <property type="term" value="C:condensed chromosome"/>
    <property type="evidence" value="ECO:0007669"/>
    <property type="project" value="TreeGrafter"/>
</dbReference>
<gene>
    <name evidence="2" type="primary">SETMAR</name>
    <name evidence="2" type="ORF">TNIN_142731</name>
</gene>
<dbReference type="Proteomes" id="UP000886998">
    <property type="component" value="Unassembled WGS sequence"/>
</dbReference>
<dbReference type="GO" id="GO:0000729">
    <property type="term" value="P:DNA double-strand break processing"/>
    <property type="evidence" value="ECO:0007669"/>
    <property type="project" value="TreeGrafter"/>
</dbReference>
<dbReference type="Gene3D" id="3.30.420.10">
    <property type="entry name" value="Ribonuclease H-like superfamily/Ribonuclease H"/>
    <property type="match status" value="1"/>
</dbReference>
<dbReference type="PANTHER" id="PTHR46060">
    <property type="entry name" value="MARINER MOS1 TRANSPOSASE-LIKE PROTEIN"/>
    <property type="match status" value="1"/>
</dbReference>
<dbReference type="InterPro" id="IPR041426">
    <property type="entry name" value="Mos1_HTH"/>
</dbReference>
<organism evidence="2 3">
    <name type="scientific">Trichonephila inaurata madagascariensis</name>
    <dbReference type="NCBI Taxonomy" id="2747483"/>
    <lineage>
        <taxon>Eukaryota</taxon>
        <taxon>Metazoa</taxon>
        <taxon>Ecdysozoa</taxon>
        <taxon>Arthropoda</taxon>
        <taxon>Chelicerata</taxon>
        <taxon>Arachnida</taxon>
        <taxon>Araneae</taxon>
        <taxon>Araneomorphae</taxon>
        <taxon>Entelegynae</taxon>
        <taxon>Araneoidea</taxon>
        <taxon>Nephilidae</taxon>
        <taxon>Trichonephila</taxon>
        <taxon>Trichonephila inaurata</taxon>
    </lineage>
</organism>
<accession>A0A8X6IJ43</accession>
<dbReference type="GO" id="GO:0000014">
    <property type="term" value="F:single-stranded DNA endodeoxyribonuclease activity"/>
    <property type="evidence" value="ECO:0007669"/>
    <property type="project" value="TreeGrafter"/>
</dbReference>
<dbReference type="InterPro" id="IPR036397">
    <property type="entry name" value="RNaseH_sf"/>
</dbReference>
<reference evidence="2" key="1">
    <citation type="submission" date="2020-08" db="EMBL/GenBank/DDBJ databases">
        <title>Multicomponent nature underlies the extraordinary mechanical properties of spider dragline silk.</title>
        <authorList>
            <person name="Kono N."/>
            <person name="Nakamura H."/>
            <person name="Mori M."/>
            <person name="Yoshida Y."/>
            <person name="Ohtoshi R."/>
            <person name="Malay A.D."/>
            <person name="Moran D.A.P."/>
            <person name="Tomita M."/>
            <person name="Numata K."/>
            <person name="Arakawa K."/>
        </authorList>
    </citation>
    <scope>NUCLEOTIDE SEQUENCE</scope>
</reference>
<dbReference type="GO" id="GO:0005634">
    <property type="term" value="C:nucleus"/>
    <property type="evidence" value="ECO:0007669"/>
    <property type="project" value="TreeGrafter"/>
</dbReference>
<dbReference type="GO" id="GO:0031297">
    <property type="term" value="P:replication fork processing"/>
    <property type="evidence" value="ECO:0007669"/>
    <property type="project" value="TreeGrafter"/>
</dbReference>
<evidence type="ECO:0000259" key="1">
    <source>
        <dbReference type="Pfam" id="PF17906"/>
    </source>
</evidence>
<dbReference type="GO" id="GO:0044547">
    <property type="term" value="F:DNA topoisomerase binding"/>
    <property type="evidence" value="ECO:0007669"/>
    <property type="project" value="TreeGrafter"/>
</dbReference>
<feature type="domain" description="Mos1 transposase HTH" evidence="1">
    <location>
        <begin position="5"/>
        <end position="54"/>
    </location>
</feature>
<name>A0A8X6IJ43_9ARAC</name>
<dbReference type="OrthoDB" id="6433213at2759"/>
<dbReference type="PANTHER" id="PTHR46060:SF2">
    <property type="entry name" value="HISTONE-LYSINE N-METHYLTRANSFERASE SETMAR"/>
    <property type="match status" value="1"/>
</dbReference>
<dbReference type="GO" id="GO:0044774">
    <property type="term" value="P:mitotic DNA integrity checkpoint signaling"/>
    <property type="evidence" value="ECO:0007669"/>
    <property type="project" value="TreeGrafter"/>
</dbReference>
<dbReference type="GO" id="GO:0046975">
    <property type="term" value="F:histone H3K36 methyltransferase activity"/>
    <property type="evidence" value="ECO:0007669"/>
    <property type="project" value="TreeGrafter"/>
</dbReference>
<evidence type="ECO:0000313" key="2">
    <source>
        <dbReference type="EMBL" id="GFS47259.1"/>
    </source>
</evidence>
<dbReference type="Pfam" id="PF17906">
    <property type="entry name" value="HTH_48"/>
    <property type="match status" value="1"/>
</dbReference>
<dbReference type="Gene3D" id="1.10.10.10">
    <property type="entry name" value="Winged helix-like DNA-binding domain superfamily/Winged helix DNA-binding domain"/>
    <property type="match status" value="1"/>
</dbReference>
<protein>
    <submittedName>
        <fullName evidence="2">Histone-lysine N-methyltransferase SETMAR</fullName>
    </submittedName>
</protein>
<dbReference type="EMBL" id="BMAV01026096">
    <property type="protein sequence ID" value="GFS47259.1"/>
    <property type="molecule type" value="Genomic_DNA"/>
</dbReference>
<dbReference type="GO" id="GO:0035861">
    <property type="term" value="C:site of double-strand break"/>
    <property type="evidence" value="ECO:0007669"/>
    <property type="project" value="TreeGrafter"/>
</dbReference>
<dbReference type="InterPro" id="IPR001888">
    <property type="entry name" value="Transposase_1"/>
</dbReference>